<evidence type="ECO:0000256" key="4">
    <source>
        <dbReference type="ARBA" id="ARBA00023136"/>
    </source>
</evidence>
<dbReference type="Pfam" id="PF01061">
    <property type="entry name" value="ABC2_membrane"/>
    <property type="match status" value="1"/>
</dbReference>
<organism evidence="8 9">
    <name type="scientific">Streptomyces lydicamycinicus</name>
    <dbReference type="NCBI Taxonomy" id="1546107"/>
    <lineage>
        <taxon>Bacteria</taxon>
        <taxon>Bacillati</taxon>
        <taxon>Actinomycetota</taxon>
        <taxon>Actinomycetes</taxon>
        <taxon>Kitasatosporales</taxon>
        <taxon>Streptomycetaceae</taxon>
        <taxon>Streptomyces</taxon>
    </lineage>
</organism>
<comment type="caution">
    <text evidence="8">The sequence shown here is derived from an EMBL/GenBank/DDBJ whole genome shotgun (WGS) entry which is preliminary data.</text>
</comment>
<keyword evidence="3 6" id="KW-1133">Transmembrane helix</keyword>
<evidence type="ECO:0000313" key="8">
    <source>
        <dbReference type="EMBL" id="GAO06902.1"/>
    </source>
</evidence>
<dbReference type="OrthoDB" id="8988363at2"/>
<sequence length="252" mass="27027">MSSLVRHSLALSRRNLRKSLASPGQVLDTALMPVVLSVIFIYAFGGAIAGNSADYRQYLMPGIMALNHTIVSRTAGIALNTDFSSGVMDRYRSMPVARSAVLIGRVSADTVRLLISQLAVFAFALLIGFRADNGLLPTLAAFGLLLLYGIALCWVNAFIGLAARSIDTVQSVSTIAMLPLQFGSSVFVAPTTMPDWLRVFVEHNPMTLVVDASRNLMIGGPVAASAQGALLWIAGLIAVFLPLSVWKYRSRV</sequence>
<feature type="transmembrane region" description="Helical" evidence="6">
    <location>
        <begin position="135"/>
        <end position="159"/>
    </location>
</feature>
<dbReference type="PANTHER" id="PTHR43229:SF2">
    <property type="entry name" value="NODULATION PROTEIN J"/>
    <property type="match status" value="1"/>
</dbReference>
<keyword evidence="9" id="KW-1185">Reference proteome</keyword>
<dbReference type="PROSITE" id="PS51012">
    <property type="entry name" value="ABC_TM2"/>
    <property type="match status" value="1"/>
</dbReference>
<keyword evidence="6" id="KW-1003">Cell membrane</keyword>
<feature type="transmembrane region" description="Helical" evidence="6">
    <location>
        <begin position="171"/>
        <end position="189"/>
    </location>
</feature>
<evidence type="ECO:0000256" key="3">
    <source>
        <dbReference type="ARBA" id="ARBA00022989"/>
    </source>
</evidence>
<dbReference type="InterPro" id="IPR051784">
    <property type="entry name" value="Nod_factor_ABC_transporter"/>
</dbReference>
<keyword evidence="6" id="KW-0813">Transport</keyword>
<accession>A0A0P4R242</accession>
<evidence type="ECO:0000256" key="6">
    <source>
        <dbReference type="RuleBase" id="RU361157"/>
    </source>
</evidence>
<comment type="caution">
    <text evidence="6">Lacks conserved residue(s) required for the propagation of feature annotation.</text>
</comment>
<dbReference type="InterPro" id="IPR047817">
    <property type="entry name" value="ABC2_TM_bact-type"/>
</dbReference>
<feature type="transmembrane region" description="Helical" evidence="6">
    <location>
        <begin position="229"/>
        <end position="246"/>
    </location>
</feature>
<dbReference type="GO" id="GO:0140359">
    <property type="term" value="F:ABC-type transporter activity"/>
    <property type="evidence" value="ECO:0007669"/>
    <property type="project" value="InterPro"/>
</dbReference>
<evidence type="ECO:0000313" key="9">
    <source>
        <dbReference type="Proteomes" id="UP000048965"/>
    </source>
</evidence>
<feature type="transmembrane region" description="Helical" evidence="6">
    <location>
        <begin position="111"/>
        <end position="129"/>
    </location>
</feature>
<keyword evidence="4 6" id="KW-0472">Membrane</keyword>
<comment type="similarity">
    <text evidence="6">Belongs to the ABC-2 integral membrane protein family.</text>
</comment>
<keyword evidence="5" id="KW-0046">Antibiotic resistance</keyword>
<gene>
    <name evidence="8" type="ORF">TPA0598_02_01400</name>
</gene>
<reference evidence="9" key="1">
    <citation type="submission" date="2014-09" db="EMBL/GenBank/DDBJ databases">
        <title>Whole genome shotgun sequence of Streptomyces sp. NBRC 110027.</title>
        <authorList>
            <person name="Komaki H."/>
            <person name="Ichikawa N."/>
            <person name="Katano-Makiyama Y."/>
            <person name="Hosoyama A."/>
            <person name="Hashimoto M."/>
            <person name="Uohara A."/>
            <person name="Kitahashi Y."/>
            <person name="Ohji S."/>
            <person name="Kimura A."/>
            <person name="Yamazoe A."/>
            <person name="Igarashi Y."/>
            <person name="Fujita N."/>
        </authorList>
    </citation>
    <scope>NUCLEOTIDE SEQUENCE [LARGE SCALE GENOMIC DNA]</scope>
    <source>
        <strain evidence="9">NBRC 110027</strain>
    </source>
</reference>
<keyword evidence="2 6" id="KW-0812">Transmembrane</keyword>
<comment type="subcellular location">
    <subcellularLocation>
        <location evidence="6">Cell membrane</location>
        <topology evidence="6">Multi-pass membrane protein</topology>
    </subcellularLocation>
    <subcellularLocation>
        <location evidence="1">Membrane</location>
        <topology evidence="1">Multi-pass membrane protein</topology>
    </subcellularLocation>
</comment>
<proteinExistence type="inferred from homology"/>
<feature type="transmembrane region" description="Helical" evidence="6">
    <location>
        <begin position="30"/>
        <end position="50"/>
    </location>
</feature>
<evidence type="ECO:0000259" key="7">
    <source>
        <dbReference type="PROSITE" id="PS51012"/>
    </source>
</evidence>
<dbReference type="RefSeq" id="WP_042150456.1">
    <property type="nucleotide sequence ID" value="NZ_BBNO01000002.1"/>
</dbReference>
<dbReference type="PANTHER" id="PTHR43229">
    <property type="entry name" value="NODULATION PROTEIN J"/>
    <property type="match status" value="1"/>
</dbReference>
<evidence type="ECO:0000256" key="5">
    <source>
        <dbReference type="ARBA" id="ARBA00023251"/>
    </source>
</evidence>
<evidence type="ECO:0000256" key="2">
    <source>
        <dbReference type="ARBA" id="ARBA00022692"/>
    </source>
</evidence>
<dbReference type="InterPro" id="IPR013525">
    <property type="entry name" value="ABC2_TM"/>
</dbReference>
<dbReference type="Proteomes" id="UP000048965">
    <property type="component" value="Unassembled WGS sequence"/>
</dbReference>
<evidence type="ECO:0000256" key="1">
    <source>
        <dbReference type="ARBA" id="ARBA00004141"/>
    </source>
</evidence>
<dbReference type="EMBL" id="BBNO01000002">
    <property type="protein sequence ID" value="GAO06902.1"/>
    <property type="molecule type" value="Genomic_DNA"/>
</dbReference>
<reference evidence="8 9" key="2">
    <citation type="journal article" date="2015" name="Stand. Genomic Sci.">
        <title>Draft genome sequence of marine-derived Streptomyces sp. TP-A0598, a producer of anti-MRSA antibiotic lydicamycins.</title>
        <authorList>
            <person name="Komaki H."/>
            <person name="Ichikawa N."/>
            <person name="Hosoyama A."/>
            <person name="Fujita N."/>
            <person name="Igarashi Y."/>
        </authorList>
    </citation>
    <scope>NUCLEOTIDE SEQUENCE [LARGE SCALE GENOMIC DNA]</scope>
    <source>
        <strain evidence="8 9">NBRC 110027</strain>
    </source>
</reference>
<dbReference type="GO" id="GO:0043190">
    <property type="term" value="C:ATP-binding cassette (ABC) transporter complex"/>
    <property type="evidence" value="ECO:0007669"/>
    <property type="project" value="InterPro"/>
</dbReference>
<dbReference type="InterPro" id="IPR000412">
    <property type="entry name" value="ABC_2_transport"/>
</dbReference>
<dbReference type="GO" id="GO:0046677">
    <property type="term" value="P:response to antibiotic"/>
    <property type="evidence" value="ECO:0007669"/>
    <property type="project" value="UniProtKB-KW"/>
</dbReference>
<dbReference type="AlphaFoldDB" id="A0A0P4R242"/>
<name>A0A0P4R242_9ACTN</name>
<feature type="domain" description="ABC transmembrane type-2" evidence="7">
    <location>
        <begin position="24"/>
        <end position="251"/>
    </location>
</feature>
<protein>
    <recommendedName>
        <fullName evidence="6">Transport permease protein</fullName>
    </recommendedName>
</protein>
<dbReference type="PIRSF" id="PIRSF006648">
    <property type="entry name" value="DrrB"/>
    <property type="match status" value="1"/>
</dbReference>